<dbReference type="PANTHER" id="PTHR43141:SF5">
    <property type="entry name" value="CYTOCHROME BD-I UBIQUINOL OXIDASE SUBUNIT 2"/>
    <property type="match status" value="1"/>
</dbReference>
<dbReference type="GO" id="GO:0005886">
    <property type="term" value="C:plasma membrane"/>
    <property type="evidence" value="ECO:0007669"/>
    <property type="project" value="UniProtKB-SubCell"/>
</dbReference>
<dbReference type="Pfam" id="PF02322">
    <property type="entry name" value="Cyt_bd_oxida_II"/>
    <property type="match status" value="1"/>
</dbReference>
<reference evidence="13 14" key="1">
    <citation type="submission" date="2015-11" db="EMBL/GenBank/DDBJ databases">
        <title>Description and complete genome sequence of a novel strain predominating in hypersaline microbial mats and representing a new family of the Bacteriodetes phylum.</title>
        <authorList>
            <person name="Spring S."/>
            <person name="Bunk B."/>
            <person name="Sproer C."/>
            <person name="Klenk H.-P."/>
        </authorList>
    </citation>
    <scope>NUCLEOTIDE SEQUENCE [LARGE SCALE GENOMIC DNA]</scope>
    <source>
        <strain evidence="13 14">L21-Spi-D4</strain>
    </source>
</reference>
<evidence type="ECO:0000256" key="10">
    <source>
        <dbReference type="ARBA" id="ARBA00023004"/>
    </source>
</evidence>
<comment type="similarity">
    <text evidence="2">Belongs to the cytochrome ubiquinol oxidase subunit 2 family.</text>
</comment>
<feature type="transmembrane region" description="Helical" evidence="12">
    <location>
        <begin position="259"/>
        <end position="284"/>
    </location>
</feature>
<keyword evidence="6 12" id="KW-0812">Transmembrane</keyword>
<keyword evidence="14" id="KW-1185">Reference proteome</keyword>
<evidence type="ECO:0000256" key="11">
    <source>
        <dbReference type="ARBA" id="ARBA00023136"/>
    </source>
</evidence>
<dbReference type="PANTHER" id="PTHR43141">
    <property type="entry name" value="CYTOCHROME BD2 SUBUNIT II"/>
    <property type="match status" value="1"/>
</dbReference>
<dbReference type="RefSeq" id="WP_057952913.1">
    <property type="nucleotide sequence ID" value="NZ_CP013118.1"/>
</dbReference>
<dbReference type="InterPro" id="IPR003317">
    <property type="entry name" value="Cyt-d_oxidase_su2"/>
</dbReference>
<evidence type="ECO:0000256" key="3">
    <source>
        <dbReference type="ARBA" id="ARBA00022448"/>
    </source>
</evidence>
<dbReference type="GO" id="GO:0009055">
    <property type="term" value="F:electron transfer activity"/>
    <property type="evidence" value="ECO:0007669"/>
    <property type="project" value="TreeGrafter"/>
</dbReference>
<keyword evidence="5" id="KW-0349">Heme</keyword>
<evidence type="ECO:0000256" key="4">
    <source>
        <dbReference type="ARBA" id="ARBA00022475"/>
    </source>
</evidence>
<gene>
    <name evidence="13" type="primary">cydB</name>
    <name evidence="13" type="ORF">L21SP5_01809</name>
</gene>
<dbReference type="GO" id="GO:0019646">
    <property type="term" value="P:aerobic electron transport chain"/>
    <property type="evidence" value="ECO:0007669"/>
    <property type="project" value="TreeGrafter"/>
</dbReference>
<comment type="subcellular location">
    <subcellularLocation>
        <location evidence="1">Cell membrane</location>
        <topology evidence="1">Multi-pass membrane protein</topology>
    </subcellularLocation>
</comment>
<evidence type="ECO:0000256" key="8">
    <source>
        <dbReference type="ARBA" id="ARBA00022982"/>
    </source>
</evidence>
<accession>A0A0S2HZF7</accession>
<feature type="transmembrane region" description="Helical" evidence="12">
    <location>
        <begin position="177"/>
        <end position="198"/>
    </location>
</feature>
<evidence type="ECO:0000256" key="7">
    <source>
        <dbReference type="ARBA" id="ARBA00022723"/>
    </source>
</evidence>
<evidence type="ECO:0000256" key="5">
    <source>
        <dbReference type="ARBA" id="ARBA00022617"/>
    </source>
</evidence>
<dbReference type="KEGG" id="blq:L21SP5_01809"/>
<evidence type="ECO:0000313" key="13">
    <source>
        <dbReference type="EMBL" id="ALO15450.1"/>
    </source>
</evidence>
<evidence type="ECO:0000256" key="6">
    <source>
        <dbReference type="ARBA" id="ARBA00022692"/>
    </source>
</evidence>
<proteinExistence type="inferred from homology"/>
<keyword evidence="7" id="KW-0479">Metal-binding</keyword>
<evidence type="ECO:0000256" key="12">
    <source>
        <dbReference type="SAM" id="Phobius"/>
    </source>
</evidence>
<dbReference type="STRING" id="1307839.L21SP5_01809"/>
<dbReference type="EMBL" id="CP013118">
    <property type="protein sequence ID" value="ALO15450.1"/>
    <property type="molecule type" value="Genomic_DNA"/>
</dbReference>
<organism evidence="13 14">
    <name type="scientific">Salinivirga cyanobacteriivorans</name>
    <dbReference type="NCBI Taxonomy" id="1307839"/>
    <lineage>
        <taxon>Bacteria</taxon>
        <taxon>Pseudomonadati</taxon>
        <taxon>Bacteroidota</taxon>
        <taxon>Bacteroidia</taxon>
        <taxon>Bacteroidales</taxon>
        <taxon>Salinivirgaceae</taxon>
        <taxon>Salinivirga</taxon>
    </lineage>
</organism>
<keyword evidence="4" id="KW-1003">Cell membrane</keyword>
<dbReference type="GO" id="GO:0016682">
    <property type="term" value="F:oxidoreductase activity, acting on diphenols and related substances as donors, oxygen as acceptor"/>
    <property type="evidence" value="ECO:0007669"/>
    <property type="project" value="TreeGrafter"/>
</dbReference>
<evidence type="ECO:0000256" key="9">
    <source>
        <dbReference type="ARBA" id="ARBA00022989"/>
    </source>
</evidence>
<keyword evidence="11 12" id="KW-0472">Membrane</keyword>
<dbReference type="AlphaFoldDB" id="A0A0S2HZF7"/>
<dbReference type="PATRIC" id="fig|1307839.3.peg.1913"/>
<evidence type="ECO:0000313" key="14">
    <source>
        <dbReference type="Proteomes" id="UP000064893"/>
    </source>
</evidence>
<name>A0A0S2HZF7_9BACT</name>
<feature type="transmembrane region" description="Helical" evidence="12">
    <location>
        <begin position="12"/>
        <end position="39"/>
    </location>
</feature>
<dbReference type="Proteomes" id="UP000064893">
    <property type="component" value="Chromosome"/>
</dbReference>
<dbReference type="OrthoDB" id="9776710at2"/>
<dbReference type="EC" id="1.10.3.-" evidence="13"/>
<keyword evidence="13" id="KW-0560">Oxidoreductase</keyword>
<evidence type="ECO:0000256" key="2">
    <source>
        <dbReference type="ARBA" id="ARBA00007543"/>
    </source>
</evidence>
<dbReference type="GO" id="GO:0046872">
    <property type="term" value="F:metal ion binding"/>
    <property type="evidence" value="ECO:0007669"/>
    <property type="project" value="UniProtKB-KW"/>
</dbReference>
<keyword evidence="10" id="KW-0408">Iron</keyword>
<keyword evidence="3" id="KW-0813">Transport</keyword>
<feature type="transmembrane region" description="Helical" evidence="12">
    <location>
        <begin position="59"/>
        <end position="79"/>
    </location>
</feature>
<protein>
    <submittedName>
        <fullName evidence="13">Cytochrome d ubiquinol oxidase subunit 2</fullName>
        <ecNumber evidence="13">1.10.3.-</ecNumber>
    </submittedName>
</protein>
<sequence>MLESYEFLQHYWWFIISLLGSLLVFLLFVQGGQTLIYTLGKNEAERTMLVNTLGRKWEFTFTTLVTFGGAFFASFPLFYSTSFGGAYWVWMAILFAFIIQAISYEYRTKPDNFLGKRTFEVFLFLNGALGTILLGTAVATFFTGSEFDVSKMNITNIIGEVSPVISRWTGPAHGLEAVLNLHNVVLGLTVFFLARVLGLLYFQNTIDHEEIIPRIKKQLWINGIPFVALFLTFVIWLFLRDGFAVNPETGDVFMQANKYFFNLIEMPLVGIVFVIGVLLVLAGIAGGLFKKDCDKAIWPAGLGTVFTVLSLFLIAGYNNTAYYPSVVGDYSSSLTIFNSSSSPYTLKVMSYVSLLVPFVLAYIVYAWRSINNKKIDKEEMESDSHVY</sequence>
<feature type="transmembrane region" description="Helical" evidence="12">
    <location>
        <begin position="118"/>
        <end position="142"/>
    </location>
</feature>
<evidence type="ECO:0000256" key="1">
    <source>
        <dbReference type="ARBA" id="ARBA00004651"/>
    </source>
</evidence>
<keyword evidence="8" id="KW-0249">Electron transport</keyword>
<feature type="transmembrane region" description="Helical" evidence="12">
    <location>
        <begin position="85"/>
        <end position="106"/>
    </location>
</feature>
<feature type="transmembrane region" description="Helical" evidence="12">
    <location>
        <begin position="219"/>
        <end position="239"/>
    </location>
</feature>
<feature type="transmembrane region" description="Helical" evidence="12">
    <location>
        <begin position="348"/>
        <end position="367"/>
    </location>
</feature>
<dbReference type="GO" id="GO:0070069">
    <property type="term" value="C:cytochrome complex"/>
    <property type="evidence" value="ECO:0007669"/>
    <property type="project" value="TreeGrafter"/>
</dbReference>
<feature type="transmembrane region" description="Helical" evidence="12">
    <location>
        <begin position="296"/>
        <end position="317"/>
    </location>
</feature>
<keyword evidence="9 12" id="KW-1133">Transmembrane helix</keyword>